<accession>A0ACC3YCX0</accession>
<evidence type="ECO:0000313" key="1">
    <source>
        <dbReference type="EMBL" id="KAL0929689.1"/>
    </source>
</evidence>
<dbReference type="EMBL" id="VUJX02000015">
    <property type="protein sequence ID" value="KAL0929689.1"/>
    <property type="molecule type" value="Genomic_DNA"/>
</dbReference>
<reference evidence="1 2" key="1">
    <citation type="journal article" date="2020" name="Phytopathology">
        <title>Genome Sequence Resources of Colletotrichum truncatum, C. plurivorum, C. musicola, and C. sojae: Four Species Pathogenic to Soybean (Glycine max).</title>
        <authorList>
            <person name="Rogerio F."/>
            <person name="Boufleur T.R."/>
            <person name="Ciampi-Guillardi M."/>
            <person name="Sukno S.A."/>
            <person name="Thon M.R."/>
            <person name="Massola Junior N.S."/>
            <person name="Baroncelli R."/>
        </authorList>
    </citation>
    <scope>NUCLEOTIDE SEQUENCE [LARGE SCALE GENOMIC DNA]</scope>
    <source>
        <strain evidence="1 2">CMES1059</strain>
    </source>
</reference>
<comment type="caution">
    <text evidence="1">The sequence shown here is derived from an EMBL/GenBank/DDBJ whole genome shotgun (WGS) entry which is preliminary data.</text>
</comment>
<proteinExistence type="predicted"/>
<sequence>MLDKALGSFVSATSIGSVERVQALLMLGLYEWISPNHEGLRAWMLVGAAGRMAQALRLGYEARTHSSEHYPVMTPDEVIVDREVRRRTMFSCFIFDRLISCGKERPSLIRSEDVHVQLPCGKDEFDLSRQTVTSFFASGIEAISHHDISLLGRFVLLVDLWGRISHYTSAGGRFLDQHVPPWDPQSKFFRLRQDLENFSNGLETPGKFLSLSPANYFRFESASSTYILTHLLMALCKIMLHRQYLPFIPINCTKPCGPLDEPTFPRGQVPLGFWEQSAREVFKASKDVSDVIELCDEKLPHSPLAAFVIYTASFTSIYARYFPHMDTEGYLTSQQNGEEEPAGIRPAVVSTGTTKVMFDALTKLSKYSGVASAFVARFNEADEYFFSMVQDHHRNSRQRTTSQHSGSARLSVRMGGNTGGLEEWVERSESLVSNSSIIKESQQRPHRRQTSTQGMENIIAVDDREVSRHEASNMRVEAPPLDLQPVDSVPNDHASMTTVAVTPLSMQDKLTDSGDHIRTHASPSVPPLSNGGEPLFLEGNDDWSWGFLHDMYLGSVSLEYADSGPSFSF</sequence>
<name>A0ACC3YCX0_COLTU</name>
<evidence type="ECO:0000313" key="2">
    <source>
        <dbReference type="Proteomes" id="UP000805649"/>
    </source>
</evidence>
<protein>
    <submittedName>
        <fullName evidence="1">C6 transcription factor</fullName>
    </submittedName>
</protein>
<gene>
    <name evidence="1" type="ORF">CTRU02_215332</name>
</gene>
<organism evidence="1 2">
    <name type="scientific">Colletotrichum truncatum</name>
    <name type="common">Anthracnose fungus</name>
    <name type="synonym">Colletotrichum capsici</name>
    <dbReference type="NCBI Taxonomy" id="5467"/>
    <lineage>
        <taxon>Eukaryota</taxon>
        <taxon>Fungi</taxon>
        <taxon>Dikarya</taxon>
        <taxon>Ascomycota</taxon>
        <taxon>Pezizomycotina</taxon>
        <taxon>Sordariomycetes</taxon>
        <taxon>Hypocreomycetidae</taxon>
        <taxon>Glomerellales</taxon>
        <taxon>Glomerellaceae</taxon>
        <taxon>Colletotrichum</taxon>
        <taxon>Colletotrichum truncatum species complex</taxon>
    </lineage>
</organism>
<dbReference type="Proteomes" id="UP000805649">
    <property type="component" value="Unassembled WGS sequence"/>
</dbReference>
<keyword evidence="2" id="KW-1185">Reference proteome</keyword>